<protein>
    <submittedName>
        <fullName evidence="1">Uncharacterized protein</fullName>
    </submittedName>
</protein>
<comment type="caution">
    <text evidence="1">The sequence shown here is derived from an EMBL/GenBank/DDBJ whole genome shotgun (WGS) entry which is preliminary data.</text>
</comment>
<proteinExistence type="predicted"/>
<accession>A0ABR2J0R1</accession>
<name>A0ABR2J0R1_9EUKA</name>
<dbReference type="InterPro" id="IPR026906">
    <property type="entry name" value="LRR_5"/>
</dbReference>
<evidence type="ECO:0000313" key="1">
    <source>
        <dbReference type="EMBL" id="KAK8871503.1"/>
    </source>
</evidence>
<dbReference type="Gene3D" id="3.80.10.10">
    <property type="entry name" value="Ribonuclease Inhibitor"/>
    <property type="match status" value="1"/>
</dbReference>
<organism evidence="1 2">
    <name type="scientific">Tritrichomonas musculus</name>
    <dbReference type="NCBI Taxonomy" id="1915356"/>
    <lineage>
        <taxon>Eukaryota</taxon>
        <taxon>Metamonada</taxon>
        <taxon>Parabasalia</taxon>
        <taxon>Tritrichomonadida</taxon>
        <taxon>Tritrichomonadidae</taxon>
        <taxon>Tritrichomonas</taxon>
    </lineage>
</organism>
<dbReference type="EMBL" id="JAPFFF010000013">
    <property type="protein sequence ID" value="KAK8871503.1"/>
    <property type="molecule type" value="Genomic_DNA"/>
</dbReference>
<dbReference type="SUPFAM" id="SSF52058">
    <property type="entry name" value="L domain-like"/>
    <property type="match status" value="1"/>
</dbReference>
<sequence>MNLFDSFSCRPLQTLTIPPSIEFIEGWCANLPNLTHLKITNKNRNFSYVDNQFLVGKSDTCNPLLFSNRDIECPIVPSFIKGISTFSFTDCRRLKSIEFSLDPQLETIDEGAFCGSSIERLTIPKNFKKFKE</sequence>
<dbReference type="InterPro" id="IPR032675">
    <property type="entry name" value="LRR_dom_sf"/>
</dbReference>
<keyword evidence="2" id="KW-1185">Reference proteome</keyword>
<dbReference type="Proteomes" id="UP001470230">
    <property type="component" value="Unassembled WGS sequence"/>
</dbReference>
<reference evidence="1 2" key="1">
    <citation type="submission" date="2024-04" db="EMBL/GenBank/DDBJ databases">
        <title>Tritrichomonas musculus Genome.</title>
        <authorList>
            <person name="Alves-Ferreira E."/>
            <person name="Grigg M."/>
            <person name="Lorenzi H."/>
            <person name="Galac M."/>
        </authorList>
    </citation>
    <scope>NUCLEOTIDE SEQUENCE [LARGE SCALE GENOMIC DNA]</scope>
    <source>
        <strain evidence="1 2">EAF2021</strain>
    </source>
</reference>
<evidence type="ECO:0000313" key="2">
    <source>
        <dbReference type="Proteomes" id="UP001470230"/>
    </source>
</evidence>
<gene>
    <name evidence="1" type="ORF">M9Y10_007232</name>
</gene>
<dbReference type="Pfam" id="PF13306">
    <property type="entry name" value="LRR_5"/>
    <property type="match status" value="2"/>
</dbReference>